<dbReference type="Gene3D" id="1.20.1250.20">
    <property type="entry name" value="MFS general substrate transporter like domains"/>
    <property type="match status" value="2"/>
</dbReference>
<evidence type="ECO:0000313" key="9">
    <source>
        <dbReference type="Proteomes" id="UP000562352"/>
    </source>
</evidence>
<reference evidence="8 9" key="1">
    <citation type="submission" date="2020-08" db="EMBL/GenBank/DDBJ databases">
        <title>Genomic Encyclopedia of Type Strains, Phase III (KMG-III): the genomes of soil and plant-associated and newly described type strains.</title>
        <authorList>
            <person name="Whitman W."/>
        </authorList>
    </citation>
    <scope>NUCLEOTIDE SEQUENCE [LARGE SCALE GENOMIC DNA]</scope>
    <source>
        <strain evidence="8 9">CECT 3303</strain>
    </source>
</reference>
<dbReference type="PANTHER" id="PTHR23514:SF13">
    <property type="entry name" value="INNER MEMBRANE PROTEIN YBJJ"/>
    <property type="match status" value="1"/>
</dbReference>
<evidence type="ECO:0000256" key="3">
    <source>
        <dbReference type="ARBA" id="ARBA00022989"/>
    </source>
</evidence>
<feature type="transmembrane region" description="Helical" evidence="6">
    <location>
        <begin position="143"/>
        <end position="164"/>
    </location>
</feature>
<dbReference type="InterPro" id="IPR051788">
    <property type="entry name" value="MFS_Transporter"/>
</dbReference>
<dbReference type="Pfam" id="PF07690">
    <property type="entry name" value="MFS_1"/>
    <property type="match status" value="1"/>
</dbReference>
<dbReference type="SUPFAM" id="SSF103473">
    <property type="entry name" value="MFS general substrate transporter"/>
    <property type="match status" value="1"/>
</dbReference>
<gene>
    <name evidence="8" type="ORF">FHS22_007375</name>
</gene>
<keyword evidence="3 6" id="KW-1133">Transmembrane helix</keyword>
<feature type="transmembrane region" description="Helical" evidence="6">
    <location>
        <begin position="170"/>
        <end position="189"/>
    </location>
</feature>
<dbReference type="RefSeq" id="WP_184948742.1">
    <property type="nucleotide sequence ID" value="NZ_BAAAWZ010000004.1"/>
</dbReference>
<dbReference type="InterPro" id="IPR036259">
    <property type="entry name" value="MFS_trans_sf"/>
</dbReference>
<evidence type="ECO:0000259" key="7">
    <source>
        <dbReference type="PROSITE" id="PS50850"/>
    </source>
</evidence>
<proteinExistence type="predicted"/>
<sequence>MPLVSGDRTALRRGTVAVYLLFLLSGTALGTWTARIPTIKQELGLGDGQLSLGLLGIAAGAITGMQVVGRLVDRFGSVRVMLPMAFAQSVVLVLPALAPNLAALALALFAFGAVHGVLDVAMNANAVEVERAADRPIMSSFHAVFSIGGFLGATAGGLLATAGLSPAATFLAVAAAITAMALWAARWALTPEAVPAGPQESAAGPGGGRGVLLLGVLAFCCMIGEGAAADWSSVYLREDLESSEWLAAAAYAAFSIMMTAGRLAGDRLTSLLGPVVLVRGCGVLAAAGLGASLLAVHPLAGVIGFACFGAGLSCIVPQVFSAAGRRDPARAGQALARVASLGYAGLLTGPVLIGGAAELLGLPRALAIPALLAFFVALAASALRTGALSPVGSPGARDLPEGVGDQPSAFTK</sequence>
<feature type="transmembrane region" description="Helical" evidence="6">
    <location>
        <begin position="210"/>
        <end position="229"/>
    </location>
</feature>
<dbReference type="EMBL" id="JACHJJ010000048">
    <property type="protein sequence ID" value="MBB5968057.1"/>
    <property type="molecule type" value="Genomic_DNA"/>
</dbReference>
<name>A0A841DGB2_PLAVE</name>
<organism evidence="8 9">
    <name type="scientific">Planomonospora venezuelensis</name>
    <dbReference type="NCBI Taxonomy" id="1999"/>
    <lineage>
        <taxon>Bacteria</taxon>
        <taxon>Bacillati</taxon>
        <taxon>Actinomycetota</taxon>
        <taxon>Actinomycetes</taxon>
        <taxon>Streptosporangiales</taxon>
        <taxon>Streptosporangiaceae</taxon>
        <taxon>Planomonospora</taxon>
    </lineage>
</organism>
<feature type="transmembrane region" description="Helical" evidence="6">
    <location>
        <begin position="334"/>
        <end position="353"/>
    </location>
</feature>
<evidence type="ECO:0000313" key="8">
    <source>
        <dbReference type="EMBL" id="MBB5968057.1"/>
    </source>
</evidence>
<evidence type="ECO:0000256" key="1">
    <source>
        <dbReference type="ARBA" id="ARBA00004651"/>
    </source>
</evidence>
<feature type="transmembrane region" description="Helical" evidence="6">
    <location>
        <begin position="16"/>
        <end position="36"/>
    </location>
</feature>
<accession>A0A841DGB2</accession>
<dbReference type="InterPro" id="IPR011701">
    <property type="entry name" value="MFS"/>
</dbReference>
<keyword evidence="2 6" id="KW-0812">Transmembrane</keyword>
<comment type="subcellular location">
    <subcellularLocation>
        <location evidence="1">Cell membrane</location>
        <topology evidence="1">Multi-pass membrane protein</topology>
    </subcellularLocation>
</comment>
<dbReference type="PROSITE" id="PS50850">
    <property type="entry name" value="MFS"/>
    <property type="match status" value="1"/>
</dbReference>
<comment type="caution">
    <text evidence="8">The sequence shown here is derived from an EMBL/GenBank/DDBJ whole genome shotgun (WGS) entry which is preliminary data.</text>
</comment>
<dbReference type="AlphaFoldDB" id="A0A841DGB2"/>
<dbReference type="CDD" id="cd17393">
    <property type="entry name" value="MFS_MosC_like"/>
    <property type="match status" value="1"/>
</dbReference>
<keyword evidence="4 6" id="KW-0472">Membrane</keyword>
<dbReference type="GO" id="GO:0005886">
    <property type="term" value="C:plasma membrane"/>
    <property type="evidence" value="ECO:0007669"/>
    <property type="project" value="UniProtKB-SubCell"/>
</dbReference>
<feature type="domain" description="Major facilitator superfamily (MFS) profile" evidence="7">
    <location>
        <begin position="14"/>
        <end position="412"/>
    </location>
</feature>
<feature type="region of interest" description="Disordered" evidence="5">
    <location>
        <begin position="390"/>
        <end position="412"/>
    </location>
</feature>
<dbReference type="PANTHER" id="PTHR23514">
    <property type="entry name" value="BYPASS OF STOP CODON PROTEIN 6"/>
    <property type="match status" value="1"/>
</dbReference>
<evidence type="ECO:0000256" key="4">
    <source>
        <dbReference type="ARBA" id="ARBA00023136"/>
    </source>
</evidence>
<feature type="transmembrane region" description="Helical" evidence="6">
    <location>
        <begin position="276"/>
        <end position="296"/>
    </location>
</feature>
<feature type="transmembrane region" description="Helical" evidence="6">
    <location>
        <begin position="365"/>
        <end position="383"/>
    </location>
</feature>
<feature type="transmembrane region" description="Helical" evidence="6">
    <location>
        <begin position="245"/>
        <end position="264"/>
    </location>
</feature>
<dbReference type="Proteomes" id="UP000562352">
    <property type="component" value="Unassembled WGS sequence"/>
</dbReference>
<evidence type="ECO:0000256" key="6">
    <source>
        <dbReference type="SAM" id="Phobius"/>
    </source>
</evidence>
<dbReference type="GO" id="GO:0022857">
    <property type="term" value="F:transmembrane transporter activity"/>
    <property type="evidence" value="ECO:0007669"/>
    <property type="project" value="InterPro"/>
</dbReference>
<feature type="transmembrane region" description="Helical" evidence="6">
    <location>
        <begin position="302"/>
        <end position="322"/>
    </location>
</feature>
<evidence type="ECO:0000256" key="2">
    <source>
        <dbReference type="ARBA" id="ARBA00022692"/>
    </source>
</evidence>
<protein>
    <submittedName>
        <fullName evidence="8">Putative MFS family arabinose efflux permease</fullName>
    </submittedName>
</protein>
<feature type="transmembrane region" description="Helical" evidence="6">
    <location>
        <begin position="48"/>
        <end position="68"/>
    </location>
</feature>
<evidence type="ECO:0000256" key="5">
    <source>
        <dbReference type="SAM" id="MobiDB-lite"/>
    </source>
</evidence>
<dbReference type="InterPro" id="IPR020846">
    <property type="entry name" value="MFS_dom"/>
</dbReference>
<keyword evidence="9" id="KW-1185">Reference proteome</keyword>